<dbReference type="GO" id="GO:0003676">
    <property type="term" value="F:nucleic acid binding"/>
    <property type="evidence" value="ECO:0007669"/>
    <property type="project" value="InterPro"/>
</dbReference>
<dbReference type="InterPro" id="IPR047655">
    <property type="entry name" value="Transpos_IS630-like"/>
</dbReference>
<proteinExistence type="predicted"/>
<evidence type="ECO:0000313" key="2">
    <source>
        <dbReference type="EMBL" id="PPQ78673.1"/>
    </source>
</evidence>
<protein>
    <recommendedName>
        <fullName evidence="1">Tc1-like transposase DDE domain-containing protein</fullName>
    </recommendedName>
</protein>
<comment type="caution">
    <text evidence="2">The sequence shown here is derived from an EMBL/GenBank/DDBJ whole genome shotgun (WGS) entry which is preliminary data.</text>
</comment>
<reference evidence="2 3" key="1">
    <citation type="journal article" date="2018" name="Evol. Lett.">
        <title>Horizontal gene cluster transfer increased hallucinogenic mushroom diversity.</title>
        <authorList>
            <person name="Reynolds H.T."/>
            <person name="Vijayakumar V."/>
            <person name="Gluck-Thaler E."/>
            <person name="Korotkin H.B."/>
            <person name="Matheny P.B."/>
            <person name="Slot J.C."/>
        </authorList>
    </citation>
    <scope>NUCLEOTIDE SEQUENCE [LARGE SCALE GENOMIC DNA]</scope>
    <source>
        <strain evidence="2 3">2629</strain>
    </source>
</reference>
<dbReference type="PANTHER" id="PTHR46564">
    <property type="entry name" value="TRANSPOSASE"/>
    <property type="match status" value="1"/>
</dbReference>
<dbReference type="SUPFAM" id="SSF46689">
    <property type="entry name" value="Homeodomain-like"/>
    <property type="match status" value="1"/>
</dbReference>
<dbReference type="InterPro" id="IPR009057">
    <property type="entry name" value="Homeodomain-like_sf"/>
</dbReference>
<evidence type="ECO:0000259" key="1">
    <source>
        <dbReference type="Pfam" id="PF13358"/>
    </source>
</evidence>
<dbReference type="EMBL" id="NHTK01005453">
    <property type="protein sequence ID" value="PPQ78673.1"/>
    <property type="molecule type" value="Genomic_DNA"/>
</dbReference>
<accession>A0A409WJG6</accession>
<organism evidence="2 3">
    <name type="scientific">Panaeolus cyanescens</name>
    <dbReference type="NCBI Taxonomy" id="181874"/>
    <lineage>
        <taxon>Eukaryota</taxon>
        <taxon>Fungi</taxon>
        <taxon>Dikarya</taxon>
        <taxon>Basidiomycota</taxon>
        <taxon>Agaricomycotina</taxon>
        <taxon>Agaricomycetes</taxon>
        <taxon>Agaricomycetidae</taxon>
        <taxon>Agaricales</taxon>
        <taxon>Agaricineae</taxon>
        <taxon>Galeropsidaceae</taxon>
        <taxon>Panaeolus</taxon>
    </lineage>
</organism>
<dbReference type="Gene3D" id="3.30.420.10">
    <property type="entry name" value="Ribonuclease H-like superfamily/Ribonuclease H"/>
    <property type="match status" value="1"/>
</dbReference>
<dbReference type="Proteomes" id="UP000284842">
    <property type="component" value="Unassembled WGS sequence"/>
</dbReference>
<feature type="domain" description="Tc1-like transposase DDE" evidence="1">
    <location>
        <begin position="147"/>
        <end position="286"/>
    </location>
</feature>
<sequence>MPFKKISRDIKLAAMRLYDDNILPKDVILHYLNFSSRTFDRIHALWVATGDVVRHTNGVRGRPRILHFSDVEYLKQLVRHRPNWFLDELQHLLQTNRFIAAHFTTVHRELVRAGFTTKDIKKVALERDEGLRADFIGRMAQYTPIQLGFLDEVSKDERTSFRAKGRSRCGRRAPMKGVFVRGRRFSAEGLLTLDGMISSTVVEGSMTHDLYMQYLEFTVLPLCSPYPGPLSVLVMDNARIHHGDNILDLVERFGVRIEFLPPYSPDLNPIEEAFSKVKAFLRRNHLLLEQEGDGMIFELMEKYNYCCKAIVQIPESMTAD</sequence>
<keyword evidence="3" id="KW-1185">Reference proteome</keyword>
<dbReference type="InterPro" id="IPR038717">
    <property type="entry name" value="Tc1-like_DDE_dom"/>
</dbReference>
<evidence type="ECO:0000313" key="3">
    <source>
        <dbReference type="Proteomes" id="UP000284842"/>
    </source>
</evidence>
<gene>
    <name evidence="2" type="ORF">CVT24_002262</name>
</gene>
<dbReference type="AlphaFoldDB" id="A0A409WJG6"/>
<dbReference type="OrthoDB" id="2994945at2759"/>
<dbReference type="PANTHER" id="PTHR46564:SF1">
    <property type="entry name" value="TRANSPOSASE"/>
    <property type="match status" value="1"/>
</dbReference>
<dbReference type="NCBIfam" id="NF033545">
    <property type="entry name" value="transpos_IS630"/>
    <property type="match status" value="1"/>
</dbReference>
<dbReference type="Pfam" id="PF13358">
    <property type="entry name" value="DDE_3"/>
    <property type="match status" value="1"/>
</dbReference>
<dbReference type="InParanoid" id="A0A409WJG6"/>
<name>A0A409WJG6_9AGAR</name>
<dbReference type="InterPro" id="IPR036397">
    <property type="entry name" value="RNaseH_sf"/>
</dbReference>
<dbReference type="STRING" id="181874.A0A409WJG6"/>